<protein>
    <submittedName>
        <fullName evidence="1">Uncharacterized protein</fullName>
    </submittedName>
</protein>
<name>B3PJF9_CELJU</name>
<dbReference type="KEGG" id="cja:CJA_0564"/>
<dbReference type="Proteomes" id="UP000001036">
    <property type="component" value="Chromosome"/>
</dbReference>
<dbReference type="STRING" id="498211.CJA_0564"/>
<dbReference type="EMBL" id="CP000934">
    <property type="protein sequence ID" value="ACE83049.1"/>
    <property type="molecule type" value="Genomic_DNA"/>
</dbReference>
<reference evidence="1 2" key="1">
    <citation type="journal article" date="2008" name="J. Bacteriol.">
        <title>Insights into plant cell wall degradation from the genome sequence of the soil bacterium Cellvibrio japonicus.</title>
        <authorList>
            <person name="Deboy R.T."/>
            <person name="Mongodin E.F."/>
            <person name="Fouts D.E."/>
            <person name="Tailford L.E."/>
            <person name="Khouri H."/>
            <person name="Emerson J.B."/>
            <person name="Mohamoud Y."/>
            <person name="Watkins K."/>
            <person name="Henrissat B."/>
            <person name="Gilbert H.J."/>
            <person name="Nelson K.E."/>
        </authorList>
    </citation>
    <scope>NUCLEOTIDE SEQUENCE [LARGE SCALE GENOMIC DNA]</scope>
    <source>
        <strain evidence="1 2">Ueda107</strain>
    </source>
</reference>
<organism evidence="1 2">
    <name type="scientific">Cellvibrio japonicus (strain Ueda107)</name>
    <name type="common">Pseudomonas fluorescens subsp. cellulosa</name>
    <dbReference type="NCBI Taxonomy" id="498211"/>
    <lineage>
        <taxon>Bacteria</taxon>
        <taxon>Pseudomonadati</taxon>
        <taxon>Pseudomonadota</taxon>
        <taxon>Gammaproteobacteria</taxon>
        <taxon>Cellvibrionales</taxon>
        <taxon>Cellvibrionaceae</taxon>
        <taxon>Cellvibrio</taxon>
    </lineage>
</organism>
<dbReference type="HOGENOM" id="CLU_3150868_0_0_6"/>
<evidence type="ECO:0000313" key="1">
    <source>
        <dbReference type="EMBL" id="ACE83049.1"/>
    </source>
</evidence>
<proteinExistence type="predicted"/>
<keyword evidence="2" id="KW-1185">Reference proteome</keyword>
<dbReference type="AlphaFoldDB" id="B3PJF9"/>
<gene>
    <name evidence="1" type="ordered locus">CJA_0564</name>
</gene>
<evidence type="ECO:0000313" key="2">
    <source>
        <dbReference type="Proteomes" id="UP000001036"/>
    </source>
</evidence>
<sequence length="48" mass="5643">MQHPGSSRLCMAHAFASSGSFSIRYQECKNLYFYINKQLNCFLLFLIY</sequence>
<accession>B3PJF9</accession>